<reference evidence="1 2" key="1">
    <citation type="submission" date="2021-01" db="EMBL/GenBank/DDBJ databases">
        <title>Draft Genome Sequence and Polyhydroxyalkanoate Biosynthetic Potential of Jeongeupia naejangsanensis Type Strain DSM 24253.</title>
        <authorList>
            <person name="Turrini P."/>
            <person name="Artuso I."/>
            <person name="Lugli G.A."/>
            <person name="Frangipani E."/>
            <person name="Ventura M."/>
            <person name="Visca P."/>
        </authorList>
    </citation>
    <scope>NUCLEOTIDE SEQUENCE [LARGE SCALE GENOMIC DNA]</scope>
    <source>
        <strain evidence="1 2">DSM 24253</strain>
    </source>
</reference>
<comment type="caution">
    <text evidence="1">The sequence shown here is derived from an EMBL/GenBank/DDBJ whole genome shotgun (WGS) entry which is preliminary data.</text>
</comment>
<keyword evidence="2" id="KW-1185">Reference proteome</keyword>
<sequence length="63" mass="7689">MSEYQMHRDPVFDAVARREANERRRQEWLAKQAANDAIWRASPEYRQMRRQKVLQAMRKISAR</sequence>
<name>A0ABS2BH99_9NEIS</name>
<protein>
    <submittedName>
        <fullName evidence="1">Uncharacterized protein</fullName>
    </submittedName>
</protein>
<gene>
    <name evidence="1" type="ORF">JMJ54_04020</name>
</gene>
<dbReference type="EMBL" id="JAESND010000001">
    <property type="protein sequence ID" value="MBM3114987.1"/>
    <property type="molecule type" value="Genomic_DNA"/>
</dbReference>
<evidence type="ECO:0000313" key="2">
    <source>
        <dbReference type="Proteomes" id="UP000809431"/>
    </source>
</evidence>
<organism evidence="1 2">
    <name type="scientific">Jeongeupia naejangsanensis</name>
    <dbReference type="NCBI Taxonomy" id="613195"/>
    <lineage>
        <taxon>Bacteria</taxon>
        <taxon>Pseudomonadati</taxon>
        <taxon>Pseudomonadota</taxon>
        <taxon>Betaproteobacteria</taxon>
        <taxon>Neisseriales</taxon>
        <taxon>Chitinibacteraceae</taxon>
        <taxon>Jeongeupia</taxon>
    </lineage>
</organism>
<accession>A0ABS2BH99</accession>
<dbReference type="RefSeq" id="WP_203536640.1">
    <property type="nucleotide sequence ID" value="NZ_JAESND010000001.1"/>
</dbReference>
<proteinExistence type="predicted"/>
<evidence type="ECO:0000313" key="1">
    <source>
        <dbReference type="EMBL" id="MBM3114987.1"/>
    </source>
</evidence>
<dbReference type="Proteomes" id="UP000809431">
    <property type="component" value="Unassembled WGS sequence"/>
</dbReference>